<proteinExistence type="inferred from homology"/>
<keyword evidence="5" id="KW-0285">Flavoprotein</keyword>
<dbReference type="GeneID" id="92010042"/>
<evidence type="ECO:0000256" key="3">
    <source>
        <dbReference type="ARBA" id="ARBA00006105"/>
    </source>
</evidence>
<dbReference type="PROSITE" id="PS00191">
    <property type="entry name" value="CYTOCHROME_B5_1"/>
    <property type="match status" value="1"/>
</dbReference>
<feature type="domain" description="Cytochrome b5 heme-binding" evidence="13">
    <location>
        <begin position="20"/>
        <end position="96"/>
    </location>
</feature>
<comment type="caution">
    <text evidence="15">The sequence shown here is derived from an EMBL/GenBank/DDBJ whole genome shotgun (WGS) entry which is preliminary data.</text>
</comment>
<dbReference type="CDD" id="cd06183">
    <property type="entry name" value="cyt_b5_reduct_like"/>
    <property type="match status" value="1"/>
</dbReference>
<dbReference type="Pfam" id="PF00970">
    <property type="entry name" value="FAD_binding_6"/>
    <property type="match status" value="1"/>
</dbReference>
<dbReference type="InterPro" id="IPR036400">
    <property type="entry name" value="Cyt_B5-like_heme/steroid_sf"/>
</dbReference>
<dbReference type="PRINTS" id="PR00363">
    <property type="entry name" value="CYTOCHROMEB5"/>
</dbReference>
<dbReference type="InterPro" id="IPR017927">
    <property type="entry name" value="FAD-bd_FR_type"/>
</dbReference>
<dbReference type="Gene3D" id="3.10.120.10">
    <property type="entry name" value="Cytochrome b5-like heme/steroid binding domain"/>
    <property type="match status" value="1"/>
</dbReference>
<dbReference type="Gene3D" id="2.40.30.10">
    <property type="entry name" value="Translation factors"/>
    <property type="match status" value="1"/>
</dbReference>
<dbReference type="PROSITE" id="PS50255">
    <property type="entry name" value="CYTOCHROME_B5_2"/>
    <property type="match status" value="1"/>
</dbReference>
<comment type="subcellular location">
    <subcellularLocation>
        <location evidence="2">Mitochondrion outer membrane</location>
        <topology evidence="2">Single-pass membrane protein</topology>
    </subcellularLocation>
</comment>
<evidence type="ECO:0000256" key="6">
    <source>
        <dbReference type="ARBA" id="ARBA00022723"/>
    </source>
</evidence>
<evidence type="ECO:0000259" key="14">
    <source>
        <dbReference type="PROSITE" id="PS51384"/>
    </source>
</evidence>
<dbReference type="InterPro" id="IPR001199">
    <property type="entry name" value="Cyt_B5-like_heme/steroid-bd"/>
</dbReference>
<evidence type="ECO:0000259" key="13">
    <source>
        <dbReference type="PROSITE" id="PS50255"/>
    </source>
</evidence>
<dbReference type="SUPFAM" id="SSF55856">
    <property type="entry name" value="Cytochrome b5-like heme/steroid binding domain"/>
    <property type="match status" value="1"/>
</dbReference>
<protein>
    <recommendedName>
        <fullName evidence="17">Cytochrome-b5 reductase</fullName>
    </recommendedName>
</protein>
<dbReference type="Gene3D" id="3.40.50.80">
    <property type="entry name" value="Nucleotide-binding domain of ferredoxin-NADP reductase (FNR) module"/>
    <property type="match status" value="1"/>
</dbReference>
<dbReference type="InterPro" id="IPR018506">
    <property type="entry name" value="Cyt_B5_heme-BS"/>
</dbReference>
<keyword evidence="9 12" id="KW-0408">Iron</keyword>
<evidence type="ECO:0000313" key="15">
    <source>
        <dbReference type="EMBL" id="KAL0258464.1"/>
    </source>
</evidence>
<dbReference type="PANTHER" id="PTHR19370">
    <property type="entry name" value="NADH-CYTOCHROME B5 REDUCTASE"/>
    <property type="match status" value="1"/>
</dbReference>
<dbReference type="PROSITE" id="PS51384">
    <property type="entry name" value="FAD_FR"/>
    <property type="match status" value="1"/>
</dbReference>
<accession>A0ABR3CCW8</accession>
<dbReference type="InterPro" id="IPR001834">
    <property type="entry name" value="CBR-like"/>
</dbReference>
<dbReference type="InterPro" id="IPR008333">
    <property type="entry name" value="Cbr1-like_FAD-bd_dom"/>
</dbReference>
<dbReference type="EMBL" id="JAJVCZ030000006">
    <property type="protein sequence ID" value="KAL0258464.1"/>
    <property type="molecule type" value="Genomic_DNA"/>
</dbReference>
<dbReference type="RefSeq" id="XP_066631493.1">
    <property type="nucleotide sequence ID" value="XM_066777398.1"/>
</dbReference>
<dbReference type="Proteomes" id="UP001430584">
    <property type="component" value="Unassembled WGS sequence"/>
</dbReference>
<keyword evidence="8" id="KW-0560">Oxidoreductase</keyword>
<dbReference type="InterPro" id="IPR017938">
    <property type="entry name" value="Riboflavin_synthase-like_b-brl"/>
</dbReference>
<comment type="similarity">
    <text evidence="3">Belongs to the flavoprotein pyridine nucleotide cytochrome reductase family.</text>
</comment>
<dbReference type="InterPro" id="IPR001433">
    <property type="entry name" value="OxRdtase_FAD/NAD-bd"/>
</dbReference>
<keyword evidence="16" id="KW-1185">Reference proteome</keyword>
<evidence type="ECO:0000256" key="4">
    <source>
        <dbReference type="ARBA" id="ARBA00022617"/>
    </source>
</evidence>
<evidence type="ECO:0000256" key="5">
    <source>
        <dbReference type="ARBA" id="ARBA00022630"/>
    </source>
</evidence>
<evidence type="ECO:0000313" key="16">
    <source>
        <dbReference type="Proteomes" id="UP001430584"/>
    </source>
</evidence>
<keyword evidence="7" id="KW-0274">FAD</keyword>
<dbReference type="SMART" id="SM01117">
    <property type="entry name" value="Cyt-b5"/>
    <property type="match status" value="1"/>
</dbReference>
<evidence type="ECO:0008006" key="17">
    <source>
        <dbReference type="Google" id="ProtNLM"/>
    </source>
</evidence>
<dbReference type="Pfam" id="PF00173">
    <property type="entry name" value="Cyt-b5"/>
    <property type="match status" value="1"/>
</dbReference>
<keyword evidence="6 12" id="KW-0479">Metal-binding</keyword>
<evidence type="ECO:0000256" key="12">
    <source>
        <dbReference type="RuleBase" id="RU362121"/>
    </source>
</evidence>
<dbReference type="PRINTS" id="PR00406">
    <property type="entry name" value="CYTB5RDTASE"/>
</dbReference>
<evidence type="ECO:0000256" key="9">
    <source>
        <dbReference type="ARBA" id="ARBA00023004"/>
    </source>
</evidence>
<comment type="similarity">
    <text evidence="12">Belongs to the cytochrome b5 family.</text>
</comment>
<keyword evidence="11" id="KW-0472">Membrane</keyword>
<evidence type="ECO:0000256" key="8">
    <source>
        <dbReference type="ARBA" id="ARBA00023002"/>
    </source>
</evidence>
<sequence length="489" mass="52277">MVSAAARTEPGAQWKPEVEVPVYALKEVAAHNKKSDMWIVVHGKVYDVTSYLQDHPGGVEAIEEVAGTDCTAAFEDVGHSEDARELLQPLLIGVLSADEAAANKPKKAVRVVSRAPASSTSAVKPSSSSSSSNTGLYLGALTFAALAVAGTTRVIDPHRLPALSLSLPRLRLPAGGSGSGGPGDFWSGVLLTSAAFAVAGAYSFRRASAAFTIGTGFGRYPPRFKVAGAAPTRQVTGFLEASAYKKLPVIRIDALSPNTFRYVFALPTPTTVLGLPIGQHVSIRGALADGTAVSRSYTPTSNNADPGRLELVVKVYADGRLTGGYLANLRVGDEVEFRGPKGAMRYRRGWTRRLGMVAGGTGITPMYQLIRAICEDPKDLTEVSLVYANRAEEDILLRKELDRFARLYPRNFRVHYMLDHPPAEGWNGGVGFVTREVMEARLPRPDGDDAKILLCGPPGMVKASKASLKDLGFQVPGTVCKMSDQVFTF</sequence>
<evidence type="ECO:0000256" key="2">
    <source>
        <dbReference type="ARBA" id="ARBA00004572"/>
    </source>
</evidence>
<evidence type="ECO:0000256" key="10">
    <source>
        <dbReference type="ARBA" id="ARBA00023027"/>
    </source>
</evidence>
<feature type="domain" description="FAD-binding FR-type" evidence="14">
    <location>
        <begin position="242"/>
        <end position="347"/>
    </location>
</feature>
<dbReference type="PRINTS" id="PR00371">
    <property type="entry name" value="FPNCR"/>
</dbReference>
<dbReference type="Pfam" id="PF00175">
    <property type="entry name" value="NAD_binding_1"/>
    <property type="match status" value="1"/>
</dbReference>
<comment type="cofactor">
    <cofactor evidence="1">
        <name>FAD</name>
        <dbReference type="ChEBI" id="CHEBI:57692"/>
    </cofactor>
</comment>
<dbReference type="InterPro" id="IPR039261">
    <property type="entry name" value="FNR_nucleotide-bd"/>
</dbReference>
<dbReference type="SUPFAM" id="SSF63380">
    <property type="entry name" value="Riboflavin synthase domain-like"/>
    <property type="match status" value="1"/>
</dbReference>
<evidence type="ECO:0000256" key="1">
    <source>
        <dbReference type="ARBA" id="ARBA00001974"/>
    </source>
</evidence>
<reference evidence="15 16" key="1">
    <citation type="submission" date="2024-02" db="EMBL/GenBank/DDBJ databases">
        <title>De novo assembly and annotation of 12 fungi associated with fruit tree decline syndrome in Ontario, Canada.</title>
        <authorList>
            <person name="Sulman M."/>
            <person name="Ellouze W."/>
            <person name="Ilyukhin E."/>
        </authorList>
    </citation>
    <scope>NUCLEOTIDE SEQUENCE [LARGE SCALE GENOMIC DNA]</scope>
    <source>
        <strain evidence="15 16">FDS-637</strain>
    </source>
</reference>
<name>A0ABR3CCW8_9PEZI</name>
<keyword evidence="10" id="KW-0520">NAD</keyword>
<keyword evidence="4 12" id="KW-0349">Heme</keyword>
<evidence type="ECO:0000256" key="7">
    <source>
        <dbReference type="ARBA" id="ARBA00022827"/>
    </source>
</evidence>
<evidence type="ECO:0000256" key="11">
    <source>
        <dbReference type="ARBA" id="ARBA00023136"/>
    </source>
</evidence>
<dbReference type="SUPFAM" id="SSF52343">
    <property type="entry name" value="Ferredoxin reductase-like, C-terminal NADP-linked domain"/>
    <property type="match status" value="1"/>
</dbReference>
<gene>
    <name evidence="15" type="ORF">SLS55_005957</name>
</gene>
<dbReference type="InterPro" id="IPR001709">
    <property type="entry name" value="Flavoprot_Pyr_Nucl_cyt_Rdtase"/>
</dbReference>
<dbReference type="PANTHER" id="PTHR19370:SF178">
    <property type="entry name" value="CYTOCHROME-B5 REDUCTASE"/>
    <property type="match status" value="1"/>
</dbReference>
<organism evidence="15 16">
    <name type="scientific">Diplodia seriata</name>
    <dbReference type="NCBI Taxonomy" id="420778"/>
    <lineage>
        <taxon>Eukaryota</taxon>
        <taxon>Fungi</taxon>
        <taxon>Dikarya</taxon>
        <taxon>Ascomycota</taxon>
        <taxon>Pezizomycotina</taxon>
        <taxon>Dothideomycetes</taxon>
        <taxon>Dothideomycetes incertae sedis</taxon>
        <taxon>Botryosphaeriales</taxon>
        <taxon>Botryosphaeriaceae</taxon>
        <taxon>Diplodia</taxon>
    </lineage>
</organism>